<proteinExistence type="predicted"/>
<dbReference type="InterPro" id="IPR029063">
    <property type="entry name" value="SAM-dependent_MTases_sf"/>
</dbReference>
<evidence type="ECO:0000313" key="1">
    <source>
        <dbReference type="EMBL" id="EQD32161.1"/>
    </source>
</evidence>
<dbReference type="Gene3D" id="3.40.50.150">
    <property type="entry name" value="Vaccinia Virus protein VP39"/>
    <property type="match status" value="1"/>
</dbReference>
<gene>
    <name evidence="1" type="ORF">B1B_17809</name>
</gene>
<dbReference type="EMBL" id="AUZY01011905">
    <property type="protein sequence ID" value="EQD32161.1"/>
    <property type="molecule type" value="Genomic_DNA"/>
</dbReference>
<dbReference type="AlphaFoldDB" id="T0YAE4"/>
<reference evidence="1" key="2">
    <citation type="journal article" date="2014" name="ISME J.">
        <title>Microbial stratification in low pH oxic and suboxic macroscopic growths along an acid mine drainage.</title>
        <authorList>
            <person name="Mendez-Garcia C."/>
            <person name="Mesa V."/>
            <person name="Sprenger R.R."/>
            <person name="Richter M."/>
            <person name="Diez M.S."/>
            <person name="Solano J."/>
            <person name="Bargiela R."/>
            <person name="Golyshina O.V."/>
            <person name="Manteca A."/>
            <person name="Ramos J.L."/>
            <person name="Gallego J.R."/>
            <person name="Llorente I."/>
            <person name="Martins Dos Santos V.A."/>
            <person name="Jensen O.N."/>
            <person name="Pelaez A.I."/>
            <person name="Sanchez J."/>
            <person name="Ferrer M."/>
        </authorList>
    </citation>
    <scope>NUCLEOTIDE SEQUENCE</scope>
</reference>
<protein>
    <recommendedName>
        <fullName evidence="2">Class I SAM-dependent methyltransferase</fullName>
    </recommendedName>
</protein>
<dbReference type="Pfam" id="PF13578">
    <property type="entry name" value="Methyltransf_24"/>
    <property type="match status" value="1"/>
</dbReference>
<sequence>MVPGDSEVELPRLLAQLGEIDFFFHDAEHSYRAMMREFTLAWERLAPGGVLASDDITWTRAFQEFAGVRGLRPVYFPRALYLQRKLLRRNVLYRGWVRKPSPG</sequence>
<organism evidence="1">
    <name type="scientific">mine drainage metagenome</name>
    <dbReference type="NCBI Taxonomy" id="410659"/>
    <lineage>
        <taxon>unclassified sequences</taxon>
        <taxon>metagenomes</taxon>
        <taxon>ecological metagenomes</taxon>
    </lineage>
</organism>
<name>T0YAE4_9ZZZZ</name>
<evidence type="ECO:0008006" key="2">
    <source>
        <dbReference type="Google" id="ProtNLM"/>
    </source>
</evidence>
<accession>T0YAE4</accession>
<reference evidence="1" key="1">
    <citation type="submission" date="2013-08" db="EMBL/GenBank/DDBJ databases">
        <authorList>
            <person name="Mendez C."/>
            <person name="Richter M."/>
            <person name="Ferrer M."/>
            <person name="Sanchez J."/>
        </authorList>
    </citation>
    <scope>NUCLEOTIDE SEQUENCE</scope>
</reference>
<dbReference type="SUPFAM" id="SSF53335">
    <property type="entry name" value="S-adenosyl-L-methionine-dependent methyltransferases"/>
    <property type="match status" value="1"/>
</dbReference>
<comment type="caution">
    <text evidence="1">The sequence shown here is derived from an EMBL/GenBank/DDBJ whole genome shotgun (WGS) entry which is preliminary data.</text>
</comment>